<dbReference type="Gramene" id="PRQ57429">
    <property type="protein sequence ID" value="PRQ57429"/>
    <property type="gene ID" value="RchiOBHm_Chr1g0348241"/>
</dbReference>
<protein>
    <submittedName>
        <fullName evidence="2">Uncharacterized protein</fullName>
    </submittedName>
</protein>
<accession>A0A2P6SFH3</accession>
<keyword evidence="1" id="KW-0175">Coiled coil</keyword>
<evidence type="ECO:0000313" key="3">
    <source>
        <dbReference type="Proteomes" id="UP000238479"/>
    </source>
</evidence>
<name>A0A2P6SFH3_ROSCH</name>
<sequence>MEVEEVKNEEIFFIWRDACRDIIDWGLNVDFMFDHLKQAARNFFGYMLRPRGLENSCREIHQLEEDVSKLRKELSHLEQQLGKVQEDLRTRLGADISSDSMVCILESSWVPQSRATHGLY</sequence>
<feature type="coiled-coil region" evidence="1">
    <location>
        <begin position="53"/>
        <end position="87"/>
    </location>
</feature>
<evidence type="ECO:0000256" key="1">
    <source>
        <dbReference type="SAM" id="Coils"/>
    </source>
</evidence>
<dbReference type="EMBL" id="PDCK01000039">
    <property type="protein sequence ID" value="PRQ57429.1"/>
    <property type="molecule type" value="Genomic_DNA"/>
</dbReference>
<organism evidence="2 3">
    <name type="scientific">Rosa chinensis</name>
    <name type="common">China rose</name>
    <dbReference type="NCBI Taxonomy" id="74649"/>
    <lineage>
        <taxon>Eukaryota</taxon>
        <taxon>Viridiplantae</taxon>
        <taxon>Streptophyta</taxon>
        <taxon>Embryophyta</taxon>
        <taxon>Tracheophyta</taxon>
        <taxon>Spermatophyta</taxon>
        <taxon>Magnoliopsida</taxon>
        <taxon>eudicotyledons</taxon>
        <taxon>Gunneridae</taxon>
        <taxon>Pentapetalae</taxon>
        <taxon>rosids</taxon>
        <taxon>fabids</taxon>
        <taxon>Rosales</taxon>
        <taxon>Rosaceae</taxon>
        <taxon>Rosoideae</taxon>
        <taxon>Rosoideae incertae sedis</taxon>
        <taxon>Rosa</taxon>
    </lineage>
</organism>
<gene>
    <name evidence="2" type="ORF">RchiOBHm_Chr1g0348241</name>
</gene>
<dbReference type="AlphaFoldDB" id="A0A2P6SFH3"/>
<dbReference type="Proteomes" id="UP000238479">
    <property type="component" value="Chromosome 1"/>
</dbReference>
<proteinExistence type="predicted"/>
<keyword evidence="3" id="KW-1185">Reference proteome</keyword>
<evidence type="ECO:0000313" key="2">
    <source>
        <dbReference type="EMBL" id="PRQ57429.1"/>
    </source>
</evidence>
<comment type="caution">
    <text evidence="2">The sequence shown here is derived from an EMBL/GenBank/DDBJ whole genome shotgun (WGS) entry which is preliminary data.</text>
</comment>
<reference evidence="2 3" key="1">
    <citation type="journal article" date="2018" name="Nat. Genet.">
        <title>The Rosa genome provides new insights in the design of modern roses.</title>
        <authorList>
            <person name="Bendahmane M."/>
        </authorList>
    </citation>
    <scope>NUCLEOTIDE SEQUENCE [LARGE SCALE GENOMIC DNA]</scope>
    <source>
        <strain evidence="3">cv. Old Blush</strain>
    </source>
</reference>